<evidence type="ECO:0000256" key="3">
    <source>
        <dbReference type="PROSITE-ProRule" id="PRU00339"/>
    </source>
</evidence>
<name>A0AA40AX19_9PEZI</name>
<accession>A0AA40AX19</accession>
<protein>
    <recommendedName>
        <fullName evidence="7">TPR repeat-containing protein</fullName>
    </recommendedName>
</protein>
<dbReference type="PANTHER" id="PTHR16193">
    <property type="entry name" value="TETRATRICOPEPTIDE REPEAT PROTEIN 27"/>
    <property type="match status" value="1"/>
</dbReference>
<feature type="compositionally biased region" description="Basic and acidic residues" evidence="4">
    <location>
        <begin position="741"/>
        <end position="752"/>
    </location>
</feature>
<organism evidence="5 6">
    <name type="scientific">Lasiosphaeria miniovina</name>
    <dbReference type="NCBI Taxonomy" id="1954250"/>
    <lineage>
        <taxon>Eukaryota</taxon>
        <taxon>Fungi</taxon>
        <taxon>Dikarya</taxon>
        <taxon>Ascomycota</taxon>
        <taxon>Pezizomycotina</taxon>
        <taxon>Sordariomycetes</taxon>
        <taxon>Sordariomycetidae</taxon>
        <taxon>Sordariales</taxon>
        <taxon>Lasiosphaeriaceae</taxon>
        <taxon>Lasiosphaeria</taxon>
    </lineage>
</organism>
<feature type="region of interest" description="Disordered" evidence="4">
    <location>
        <begin position="741"/>
        <end position="778"/>
    </location>
</feature>
<dbReference type="SMART" id="SM00028">
    <property type="entry name" value="TPR"/>
    <property type="match status" value="3"/>
</dbReference>
<dbReference type="InterPro" id="IPR019734">
    <property type="entry name" value="TPR_rpt"/>
</dbReference>
<dbReference type="Pfam" id="PF13432">
    <property type="entry name" value="TPR_16"/>
    <property type="match status" value="1"/>
</dbReference>
<dbReference type="AlphaFoldDB" id="A0AA40AX19"/>
<keyword evidence="2 3" id="KW-0802">TPR repeat</keyword>
<dbReference type="Gene3D" id="1.25.40.10">
    <property type="entry name" value="Tetratricopeptide repeat domain"/>
    <property type="match status" value="1"/>
</dbReference>
<proteinExistence type="predicted"/>
<keyword evidence="1" id="KW-0677">Repeat</keyword>
<dbReference type="InterPro" id="IPR044244">
    <property type="entry name" value="TTC27/Emw1"/>
</dbReference>
<evidence type="ECO:0008006" key="7">
    <source>
        <dbReference type="Google" id="ProtNLM"/>
    </source>
</evidence>
<dbReference type="InterPro" id="IPR011990">
    <property type="entry name" value="TPR-like_helical_dom_sf"/>
</dbReference>
<dbReference type="SUPFAM" id="SSF48452">
    <property type="entry name" value="TPR-like"/>
    <property type="match status" value="1"/>
</dbReference>
<evidence type="ECO:0000256" key="4">
    <source>
        <dbReference type="SAM" id="MobiDB-lite"/>
    </source>
</evidence>
<evidence type="ECO:0000313" key="5">
    <source>
        <dbReference type="EMBL" id="KAK0723537.1"/>
    </source>
</evidence>
<evidence type="ECO:0000256" key="2">
    <source>
        <dbReference type="ARBA" id="ARBA00022803"/>
    </source>
</evidence>
<dbReference type="Proteomes" id="UP001172101">
    <property type="component" value="Unassembled WGS sequence"/>
</dbReference>
<dbReference type="PROSITE" id="PS50005">
    <property type="entry name" value="TPR"/>
    <property type="match status" value="2"/>
</dbReference>
<dbReference type="EMBL" id="JAUIRO010000003">
    <property type="protein sequence ID" value="KAK0723537.1"/>
    <property type="molecule type" value="Genomic_DNA"/>
</dbReference>
<evidence type="ECO:0000256" key="1">
    <source>
        <dbReference type="ARBA" id="ARBA00022737"/>
    </source>
</evidence>
<evidence type="ECO:0000313" key="6">
    <source>
        <dbReference type="Proteomes" id="UP001172101"/>
    </source>
</evidence>
<feature type="repeat" description="TPR" evidence="3">
    <location>
        <begin position="680"/>
        <end position="713"/>
    </location>
</feature>
<dbReference type="GeneID" id="85320825"/>
<gene>
    <name evidence="5" type="ORF">B0T26DRAFT_643624</name>
</gene>
<keyword evidence="6" id="KW-1185">Reference proteome</keyword>
<feature type="repeat" description="TPR" evidence="3">
    <location>
        <begin position="646"/>
        <end position="679"/>
    </location>
</feature>
<reference evidence="5" key="1">
    <citation type="submission" date="2023-06" db="EMBL/GenBank/DDBJ databases">
        <title>Genome-scale phylogeny and comparative genomics of the fungal order Sordariales.</title>
        <authorList>
            <consortium name="Lawrence Berkeley National Laboratory"/>
            <person name="Hensen N."/>
            <person name="Bonometti L."/>
            <person name="Westerberg I."/>
            <person name="Brannstrom I.O."/>
            <person name="Guillou S."/>
            <person name="Cros-Aarteil S."/>
            <person name="Calhoun S."/>
            <person name="Haridas S."/>
            <person name="Kuo A."/>
            <person name="Mondo S."/>
            <person name="Pangilinan J."/>
            <person name="Riley R."/>
            <person name="LaButti K."/>
            <person name="Andreopoulos B."/>
            <person name="Lipzen A."/>
            <person name="Chen C."/>
            <person name="Yanf M."/>
            <person name="Daum C."/>
            <person name="Ng V."/>
            <person name="Clum A."/>
            <person name="Steindorff A."/>
            <person name="Ohm R."/>
            <person name="Martin F."/>
            <person name="Silar P."/>
            <person name="Natvig D."/>
            <person name="Lalanne C."/>
            <person name="Gautier V."/>
            <person name="Ament-velasquez S.L."/>
            <person name="Kruys A."/>
            <person name="Hutchinson M.I."/>
            <person name="Powell A.J."/>
            <person name="Barry K."/>
            <person name="Miller A.N."/>
            <person name="Grigoriev I.V."/>
            <person name="Debuchy R."/>
            <person name="Gladieux P."/>
            <person name="Thoren M.H."/>
            <person name="Johannesson H."/>
        </authorList>
    </citation>
    <scope>NUCLEOTIDE SEQUENCE</scope>
    <source>
        <strain evidence="5">SMH2392-1A</strain>
    </source>
</reference>
<comment type="caution">
    <text evidence="5">The sequence shown here is derived from an EMBL/GenBank/DDBJ whole genome shotgun (WGS) entry which is preliminary data.</text>
</comment>
<feature type="compositionally biased region" description="Polar residues" evidence="4">
    <location>
        <begin position="758"/>
        <end position="773"/>
    </location>
</feature>
<sequence length="1018" mass="110737">MTSTSSGPSTVGQSLGTQQRAGRYLDVLCSDPAQALIAAFVGTATGTGPTHNTGVDNTTTQQDRVAVGLAVFNAFLQANVTGPVLDVAGVHRVDDSFLKAQLLVLRRACLTSLDVDGVSVYPHIPHIELFCLARFIFTAGLVSSIDAADNAVEGAETSLQWLALRIHVWHYKLLTQPSLGPGSVFTKGAQWSDLPSLHDTIEQGLASVEKEVVTGSDGSRWSTRSQAELMVEKANVCIMLGQDLRAKETLRQATELSGLAYAVSGALGKRTKFQQSSTSQLVVLAKSRDAEAGQKEADEAQKAKPQALALNDDTLLESLQFTKEETETGEVGNTSALPAALKDLLPDEQPQLSPLDQIILLTEATLKDSFSPADSLTSEEILPYAVRVISDKSTNWQIYTQALLVRSRIEMHRSRTIERGVMQLQAIVDQVVVDTTAAAPEVGAQTAPALSDTAIPSIQVTADGESGSKKEPAPVVNKPTSFFPAPKPSESASAPVRLQYIHVLSSPPRWHLESELAYSWVGVGSLISALEIFKRLRLWAEVALCLASSAARSEEDGRGSSDEARAKAVLRWRLFRKTGSSQEQTSSDEELDVNIDILQLREADYHGPERRPPPHNAPRLFCILGDINNEPAHYERAWDVSKQRFARAQRSLGEYYIKQQDLEKAREAYQKAIGVNRLSSEMWNRLGDINLRLGNFSEAADAFGRAIASSDNTAGGDDSRTWSNLGSALYSLYIERVKEARKEKDEQEREGEREEDSNNAVDDSILVSQTTPPRQDPATLLSQSLAAYKRGASAAHDNWRIWDNVITLGSRLRPPAVSDIVLALQNVIRIRSSEDALDVDVLRLLLNEAVLSKPKPGDTADGATGVFEPPRGTTERAVCELIEKEVVPLITARSELWELVARERVWKRDYVGVIDAAERAWRAAVGSAGGGGGGLLPASGGSSGKNWIEDKEAWLSVVARTDELVSALENYGPEAPEIGTRWKGRARSAIRSVLGKAREAWEGSQGWEQLQALLEGLK</sequence>
<dbReference type="RefSeq" id="XP_060299461.1">
    <property type="nucleotide sequence ID" value="XM_060437555.1"/>
</dbReference>
<dbReference type="PANTHER" id="PTHR16193:SF0">
    <property type="entry name" value="TETRATRICOPEPTIDE REPEAT PROTEIN 27"/>
    <property type="match status" value="1"/>
</dbReference>